<dbReference type="GO" id="GO:0022857">
    <property type="term" value="F:transmembrane transporter activity"/>
    <property type="evidence" value="ECO:0007669"/>
    <property type="project" value="TreeGrafter"/>
</dbReference>
<dbReference type="SMART" id="SM00382">
    <property type="entry name" value="AAA"/>
    <property type="match status" value="1"/>
</dbReference>
<evidence type="ECO:0000256" key="2">
    <source>
        <dbReference type="ARBA" id="ARBA00022741"/>
    </source>
</evidence>
<dbReference type="AlphaFoldDB" id="A0A518B7Y0"/>
<feature type="region of interest" description="Disordered" evidence="4">
    <location>
        <begin position="1"/>
        <end position="37"/>
    </location>
</feature>
<keyword evidence="7" id="KW-1185">Reference proteome</keyword>
<dbReference type="Proteomes" id="UP000317093">
    <property type="component" value="Chromosome"/>
</dbReference>
<dbReference type="KEGG" id="knv:Pan216_39270"/>
<dbReference type="InterPro" id="IPR027417">
    <property type="entry name" value="P-loop_NTPase"/>
</dbReference>
<dbReference type="Pfam" id="PF00005">
    <property type="entry name" value="ABC_tran"/>
    <property type="match status" value="1"/>
</dbReference>
<dbReference type="EMBL" id="CP036279">
    <property type="protein sequence ID" value="QDU63052.1"/>
    <property type="molecule type" value="Genomic_DNA"/>
</dbReference>
<dbReference type="OrthoDB" id="9786950at2"/>
<proteinExistence type="predicted"/>
<keyword evidence="2" id="KW-0547">Nucleotide-binding</keyword>
<keyword evidence="1" id="KW-0813">Transport</keyword>
<dbReference type="SUPFAM" id="SSF52540">
    <property type="entry name" value="P-loop containing nucleoside triphosphate hydrolases"/>
    <property type="match status" value="1"/>
</dbReference>
<accession>A0A518B7Y0</accession>
<evidence type="ECO:0000256" key="3">
    <source>
        <dbReference type="ARBA" id="ARBA00022840"/>
    </source>
</evidence>
<feature type="compositionally biased region" description="Basic and acidic residues" evidence="4">
    <location>
        <begin position="8"/>
        <end position="25"/>
    </location>
</feature>
<dbReference type="GO" id="GO:0016887">
    <property type="term" value="F:ATP hydrolysis activity"/>
    <property type="evidence" value="ECO:0007669"/>
    <property type="project" value="InterPro"/>
</dbReference>
<dbReference type="InterPro" id="IPR017911">
    <property type="entry name" value="MacB-like_ATP-bd"/>
</dbReference>
<dbReference type="PROSITE" id="PS50893">
    <property type="entry name" value="ABC_TRANSPORTER_2"/>
    <property type="match status" value="1"/>
</dbReference>
<dbReference type="PANTHER" id="PTHR24220">
    <property type="entry name" value="IMPORT ATP-BINDING PROTEIN"/>
    <property type="match status" value="1"/>
</dbReference>
<evidence type="ECO:0000256" key="4">
    <source>
        <dbReference type="SAM" id="MobiDB-lite"/>
    </source>
</evidence>
<name>A0A518B7Y0_9BACT</name>
<gene>
    <name evidence="6" type="primary">lolD_4</name>
    <name evidence="6" type="ORF">Pan216_39270</name>
</gene>
<evidence type="ECO:0000313" key="7">
    <source>
        <dbReference type="Proteomes" id="UP000317093"/>
    </source>
</evidence>
<protein>
    <submittedName>
        <fullName evidence="6">Lipoprotein-releasing system ATP-binding protein LolD</fullName>
        <ecNumber evidence="6">3.6.3.-</ecNumber>
    </submittedName>
</protein>
<dbReference type="CDD" id="cd03255">
    <property type="entry name" value="ABC_MJ0796_LolCDE_FtsE"/>
    <property type="match status" value="1"/>
</dbReference>
<dbReference type="InterPro" id="IPR003439">
    <property type="entry name" value="ABC_transporter-like_ATP-bd"/>
</dbReference>
<dbReference type="EC" id="3.6.3.-" evidence="6"/>
<dbReference type="PANTHER" id="PTHR24220:SF376">
    <property type="entry name" value="ABC TRANSPORTER"/>
    <property type="match status" value="1"/>
</dbReference>
<evidence type="ECO:0000256" key="1">
    <source>
        <dbReference type="ARBA" id="ARBA00022448"/>
    </source>
</evidence>
<evidence type="ECO:0000259" key="5">
    <source>
        <dbReference type="PROSITE" id="PS50893"/>
    </source>
</evidence>
<feature type="domain" description="ABC transporter" evidence="5">
    <location>
        <begin position="40"/>
        <end position="261"/>
    </location>
</feature>
<evidence type="ECO:0000313" key="6">
    <source>
        <dbReference type="EMBL" id="QDU63052.1"/>
    </source>
</evidence>
<reference evidence="6 7" key="1">
    <citation type="submission" date="2019-02" db="EMBL/GenBank/DDBJ databases">
        <title>Deep-cultivation of Planctomycetes and their phenomic and genomic characterization uncovers novel biology.</title>
        <authorList>
            <person name="Wiegand S."/>
            <person name="Jogler M."/>
            <person name="Boedeker C."/>
            <person name="Pinto D."/>
            <person name="Vollmers J."/>
            <person name="Rivas-Marin E."/>
            <person name="Kohn T."/>
            <person name="Peeters S.H."/>
            <person name="Heuer A."/>
            <person name="Rast P."/>
            <person name="Oberbeckmann S."/>
            <person name="Bunk B."/>
            <person name="Jeske O."/>
            <person name="Meyerdierks A."/>
            <person name="Storesund J.E."/>
            <person name="Kallscheuer N."/>
            <person name="Luecker S."/>
            <person name="Lage O.M."/>
            <person name="Pohl T."/>
            <person name="Merkel B.J."/>
            <person name="Hornburger P."/>
            <person name="Mueller R.-W."/>
            <person name="Bruemmer F."/>
            <person name="Labrenz M."/>
            <person name="Spormann A.M."/>
            <person name="Op den Camp H."/>
            <person name="Overmann J."/>
            <person name="Amann R."/>
            <person name="Jetten M.S.M."/>
            <person name="Mascher T."/>
            <person name="Medema M.H."/>
            <person name="Devos D.P."/>
            <person name="Kaster A.-K."/>
            <person name="Ovreas L."/>
            <person name="Rohde M."/>
            <person name="Galperin M.Y."/>
            <person name="Jogler C."/>
        </authorList>
    </citation>
    <scope>NUCLEOTIDE SEQUENCE [LARGE SCALE GENOMIC DNA]</scope>
    <source>
        <strain evidence="6 7">Pan216</strain>
    </source>
</reference>
<keyword evidence="6" id="KW-0378">Hydrolase</keyword>
<dbReference type="GO" id="GO:0005886">
    <property type="term" value="C:plasma membrane"/>
    <property type="evidence" value="ECO:0007669"/>
    <property type="project" value="TreeGrafter"/>
</dbReference>
<keyword evidence="6" id="KW-0449">Lipoprotein</keyword>
<keyword evidence="3 6" id="KW-0067">ATP-binding</keyword>
<dbReference type="GO" id="GO:0005524">
    <property type="term" value="F:ATP binding"/>
    <property type="evidence" value="ECO:0007669"/>
    <property type="project" value="UniProtKB-KW"/>
</dbReference>
<dbReference type="InterPro" id="IPR003593">
    <property type="entry name" value="AAA+_ATPase"/>
</dbReference>
<organism evidence="6 7">
    <name type="scientific">Kolteria novifilia</name>
    <dbReference type="NCBI Taxonomy" id="2527975"/>
    <lineage>
        <taxon>Bacteria</taxon>
        <taxon>Pseudomonadati</taxon>
        <taxon>Planctomycetota</taxon>
        <taxon>Planctomycetia</taxon>
        <taxon>Kolteriales</taxon>
        <taxon>Kolteriaceae</taxon>
        <taxon>Kolteria</taxon>
    </lineage>
</organism>
<dbReference type="Gene3D" id="3.40.50.300">
    <property type="entry name" value="P-loop containing nucleotide triphosphate hydrolases"/>
    <property type="match status" value="1"/>
</dbReference>
<dbReference type="InterPro" id="IPR015854">
    <property type="entry name" value="ABC_transpr_LolD-like"/>
</dbReference>
<sequence length="261" mass="27982">MRTSEVLASKDDAVTLDSTAERTTEANEDAGERPAGSQVVRAREIHYDYVSGGGSLPVLNGLSLDIAESEIVMLTGPSGSGKTTLLTLIGALRTIQRGSLEVLGKELACASGADRLTLRREIGFVFQTHNLLDALTASQNVSLALELKSVCRENRDKAADALTKVGLGHRLGHRPNAMSIGECQRVSIARAIVNRPRLLLADEPTAALDNKSTERMLAMFRDLVDAEGCSMIAVTHDPRTMDVADRIIAMDDGRLHPGTPL</sequence>